<evidence type="ECO:0000313" key="4">
    <source>
        <dbReference type="Proteomes" id="UP000002051"/>
    </source>
</evidence>
<reference evidence="2 4" key="2">
    <citation type="journal article" date="2014" name="BMC Genomics">
        <title>An improved genome release (version Mt4.0) for the model legume Medicago truncatula.</title>
        <authorList>
            <person name="Tang H."/>
            <person name="Krishnakumar V."/>
            <person name="Bidwell S."/>
            <person name="Rosen B."/>
            <person name="Chan A."/>
            <person name="Zhou S."/>
            <person name="Gentzbittel L."/>
            <person name="Childs K.L."/>
            <person name="Yandell M."/>
            <person name="Gundlach H."/>
            <person name="Mayer K.F."/>
            <person name="Schwartz D.C."/>
            <person name="Town C.D."/>
        </authorList>
    </citation>
    <scope>GENOME REANNOTATION</scope>
    <source>
        <strain evidence="3 4">cv. Jemalong A17</strain>
    </source>
</reference>
<gene>
    <name evidence="2" type="ordered locus">MTR_5g014170</name>
</gene>
<feature type="signal peptide" evidence="1">
    <location>
        <begin position="1"/>
        <end position="24"/>
    </location>
</feature>
<keyword evidence="1" id="KW-0732">Signal</keyword>
<sequence>MKMLSFVLVAGKFFLLSDLEIAEALVMQNGLKLTVDISFLNLIAESDASNVVLRLNVHQQSSTYVISIE</sequence>
<organism evidence="2 4">
    <name type="scientific">Medicago truncatula</name>
    <name type="common">Barrel medic</name>
    <name type="synonym">Medicago tribuloides</name>
    <dbReference type="NCBI Taxonomy" id="3880"/>
    <lineage>
        <taxon>Eukaryota</taxon>
        <taxon>Viridiplantae</taxon>
        <taxon>Streptophyta</taxon>
        <taxon>Embryophyta</taxon>
        <taxon>Tracheophyta</taxon>
        <taxon>Spermatophyta</taxon>
        <taxon>Magnoliopsida</taxon>
        <taxon>eudicotyledons</taxon>
        <taxon>Gunneridae</taxon>
        <taxon>Pentapetalae</taxon>
        <taxon>rosids</taxon>
        <taxon>fabids</taxon>
        <taxon>Fabales</taxon>
        <taxon>Fabaceae</taxon>
        <taxon>Papilionoideae</taxon>
        <taxon>50 kb inversion clade</taxon>
        <taxon>NPAAA clade</taxon>
        <taxon>Hologalegina</taxon>
        <taxon>IRL clade</taxon>
        <taxon>Trifolieae</taxon>
        <taxon>Medicago</taxon>
    </lineage>
</organism>
<dbReference type="AlphaFoldDB" id="G7JZV9"/>
<dbReference type="PaxDb" id="3880-AES94413"/>
<keyword evidence="4" id="KW-1185">Reference proteome</keyword>
<dbReference type="HOGENOM" id="CLU_189423_0_0_1"/>
<dbReference type="EnsemblPlants" id="AES94413">
    <property type="protein sequence ID" value="AES94413"/>
    <property type="gene ID" value="MTR_5g014170"/>
</dbReference>
<dbReference type="Proteomes" id="UP000002051">
    <property type="component" value="Chromosome 5"/>
</dbReference>
<protein>
    <submittedName>
        <fullName evidence="2 3">Uncharacterized protein</fullName>
    </submittedName>
</protein>
<evidence type="ECO:0000313" key="3">
    <source>
        <dbReference type="EnsemblPlants" id="AES94413"/>
    </source>
</evidence>
<reference evidence="3" key="3">
    <citation type="submission" date="2015-04" db="UniProtKB">
        <authorList>
            <consortium name="EnsemblPlants"/>
        </authorList>
    </citation>
    <scope>IDENTIFICATION</scope>
    <source>
        <strain evidence="3">cv. Jemalong A17</strain>
    </source>
</reference>
<evidence type="ECO:0000256" key="1">
    <source>
        <dbReference type="SAM" id="SignalP"/>
    </source>
</evidence>
<dbReference type="EMBL" id="CM001221">
    <property type="protein sequence ID" value="AES94413.1"/>
    <property type="molecule type" value="Genomic_DNA"/>
</dbReference>
<accession>G7JZV9</accession>
<evidence type="ECO:0000313" key="2">
    <source>
        <dbReference type="EMBL" id="AES94413.1"/>
    </source>
</evidence>
<proteinExistence type="predicted"/>
<reference evidence="2 4" key="1">
    <citation type="journal article" date="2011" name="Nature">
        <title>The Medicago genome provides insight into the evolution of rhizobial symbioses.</title>
        <authorList>
            <person name="Young N.D."/>
            <person name="Debelle F."/>
            <person name="Oldroyd G.E."/>
            <person name="Geurts R."/>
            <person name="Cannon S.B."/>
            <person name="Udvardi M.K."/>
            <person name="Benedito V.A."/>
            <person name="Mayer K.F."/>
            <person name="Gouzy J."/>
            <person name="Schoof H."/>
            <person name="Van de Peer Y."/>
            <person name="Proost S."/>
            <person name="Cook D.R."/>
            <person name="Meyers B.C."/>
            <person name="Spannagl M."/>
            <person name="Cheung F."/>
            <person name="De Mita S."/>
            <person name="Krishnakumar V."/>
            <person name="Gundlach H."/>
            <person name="Zhou S."/>
            <person name="Mudge J."/>
            <person name="Bharti A.K."/>
            <person name="Murray J.D."/>
            <person name="Naoumkina M.A."/>
            <person name="Rosen B."/>
            <person name="Silverstein K.A."/>
            <person name="Tang H."/>
            <person name="Rombauts S."/>
            <person name="Zhao P.X."/>
            <person name="Zhou P."/>
            <person name="Barbe V."/>
            <person name="Bardou P."/>
            <person name="Bechner M."/>
            <person name="Bellec A."/>
            <person name="Berger A."/>
            <person name="Berges H."/>
            <person name="Bidwell S."/>
            <person name="Bisseling T."/>
            <person name="Choisne N."/>
            <person name="Couloux A."/>
            <person name="Denny R."/>
            <person name="Deshpande S."/>
            <person name="Dai X."/>
            <person name="Doyle J.J."/>
            <person name="Dudez A.M."/>
            <person name="Farmer A.D."/>
            <person name="Fouteau S."/>
            <person name="Franken C."/>
            <person name="Gibelin C."/>
            <person name="Gish J."/>
            <person name="Goldstein S."/>
            <person name="Gonzalez A.J."/>
            <person name="Green P.J."/>
            <person name="Hallab A."/>
            <person name="Hartog M."/>
            <person name="Hua A."/>
            <person name="Humphray S.J."/>
            <person name="Jeong D.H."/>
            <person name="Jing Y."/>
            <person name="Jocker A."/>
            <person name="Kenton S.M."/>
            <person name="Kim D.J."/>
            <person name="Klee K."/>
            <person name="Lai H."/>
            <person name="Lang C."/>
            <person name="Lin S."/>
            <person name="Macmil S.L."/>
            <person name="Magdelenat G."/>
            <person name="Matthews L."/>
            <person name="McCorrison J."/>
            <person name="Monaghan E.L."/>
            <person name="Mun J.H."/>
            <person name="Najar F.Z."/>
            <person name="Nicholson C."/>
            <person name="Noirot C."/>
            <person name="O'Bleness M."/>
            <person name="Paule C.R."/>
            <person name="Poulain J."/>
            <person name="Prion F."/>
            <person name="Qin B."/>
            <person name="Qu C."/>
            <person name="Retzel E.F."/>
            <person name="Riddle C."/>
            <person name="Sallet E."/>
            <person name="Samain S."/>
            <person name="Samson N."/>
            <person name="Sanders I."/>
            <person name="Saurat O."/>
            <person name="Scarpelli C."/>
            <person name="Schiex T."/>
            <person name="Segurens B."/>
            <person name="Severin A.J."/>
            <person name="Sherrier D.J."/>
            <person name="Shi R."/>
            <person name="Sims S."/>
            <person name="Singer S.R."/>
            <person name="Sinharoy S."/>
            <person name="Sterck L."/>
            <person name="Viollet A."/>
            <person name="Wang B.B."/>
            <person name="Wang K."/>
            <person name="Wang M."/>
            <person name="Wang X."/>
            <person name="Warfsmann J."/>
            <person name="Weissenbach J."/>
            <person name="White D.D."/>
            <person name="White J.D."/>
            <person name="Wiley G.B."/>
            <person name="Wincker P."/>
            <person name="Xing Y."/>
            <person name="Yang L."/>
            <person name="Yao Z."/>
            <person name="Ying F."/>
            <person name="Zhai J."/>
            <person name="Zhou L."/>
            <person name="Zuber A."/>
            <person name="Denarie J."/>
            <person name="Dixon R.A."/>
            <person name="May G.D."/>
            <person name="Schwartz D.C."/>
            <person name="Rogers J."/>
            <person name="Quetier F."/>
            <person name="Town C.D."/>
            <person name="Roe B.A."/>
        </authorList>
    </citation>
    <scope>NUCLEOTIDE SEQUENCE [LARGE SCALE GENOMIC DNA]</scope>
    <source>
        <strain evidence="2">A17</strain>
        <strain evidence="3 4">cv. Jemalong A17</strain>
    </source>
</reference>
<name>G7JZV9_MEDTR</name>
<feature type="chain" id="PRO_5014573243" evidence="1">
    <location>
        <begin position="25"/>
        <end position="69"/>
    </location>
</feature>